<dbReference type="EMBL" id="CYGV01000657">
    <property type="protein sequence ID" value="CUA69049.1"/>
    <property type="molecule type" value="Genomic_DNA"/>
</dbReference>
<evidence type="ECO:0000313" key="3">
    <source>
        <dbReference type="Proteomes" id="UP000044841"/>
    </source>
</evidence>
<dbReference type="PANTHER" id="PTHR28004:SF2">
    <property type="entry name" value="D-SERINE DEHYDRATASE"/>
    <property type="match status" value="1"/>
</dbReference>
<gene>
    <name evidence="2" type="ORF">RSOLAG22IIIB_08299</name>
</gene>
<protein>
    <submittedName>
        <fullName evidence="2">D-serine dehydratase</fullName>
    </submittedName>
</protein>
<dbReference type="InterPro" id="IPR026956">
    <property type="entry name" value="D-ser_dehydrat-like_dom"/>
</dbReference>
<dbReference type="InterPro" id="IPR042208">
    <property type="entry name" value="D-ser_dehydrat-like_sf"/>
</dbReference>
<dbReference type="Gene3D" id="3.20.20.10">
    <property type="entry name" value="Alanine racemase"/>
    <property type="match status" value="1"/>
</dbReference>
<dbReference type="PANTHER" id="PTHR28004">
    <property type="entry name" value="ZGC:162816-RELATED"/>
    <property type="match status" value="1"/>
</dbReference>
<sequence length="279" mass="30185">MFNNPIIKHRTFRRAGVAPISQELDGLLDTSIASPSVIIHGFYAHAGHSYASTSQEQAASNLHAELSAVNIAAEHAIKKYHAKGLPEPVFALSVGATPTAHAASGDRIRIPTPLRGGIELHAGNYPMLDSQQLATNLVTVENVSQRVLASVVSYYAGRGEGDEAMCDVGAIGMSKDKGPIPGFGEVVNVLREGERIEWAPRETGWTLGRISQEHGILTRTNKRAPEEERDILRLGDVVAIVGQHACLTAAGHPWYYIVDSTDESKGNKVVDVWVPWKGW</sequence>
<dbReference type="InterPro" id="IPR029066">
    <property type="entry name" value="PLP-binding_barrel"/>
</dbReference>
<dbReference type="Proteomes" id="UP000044841">
    <property type="component" value="Unassembled WGS sequence"/>
</dbReference>
<dbReference type="InterPro" id="IPR051466">
    <property type="entry name" value="D-amino_acid_metab_enzyme"/>
</dbReference>
<dbReference type="GO" id="GO:0036088">
    <property type="term" value="P:D-serine catabolic process"/>
    <property type="evidence" value="ECO:0007669"/>
    <property type="project" value="TreeGrafter"/>
</dbReference>
<organism evidence="2 3">
    <name type="scientific">Rhizoctonia solani</name>
    <dbReference type="NCBI Taxonomy" id="456999"/>
    <lineage>
        <taxon>Eukaryota</taxon>
        <taxon>Fungi</taxon>
        <taxon>Dikarya</taxon>
        <taxon>Basidiomycota</taxon>
        <taxon>Agaricomycotina</taxon>
        <taxon>Agaricomycetes</taxon>
        <taxon>Cantharellales</taxon>
        <taxon>Ceratobasidiaceae</taxon>
        <taxon>Rhizoctonia</taxon>
    </lineage>
</organism>
<evidence type="ECO:0000259" key="1">
    <source>
        <dbReference type="SMART" id="SM01119"/>
    </source>
</evidence>
<reference evidence="2 3" key="1">
    <citation type="submission" date="2015-07" db="EMBL/GenBank/DDBJ databases">
        <authorList>
            <person name="Noorani M."/>
        </authorList>
    </citation>
    <scope>NUCLEOTIDE SEQUENCE [LARGE SCALE GENOMIC DNA]</scope>
    <source>
        <strain evidence="2">BBA 69670</strain>
    </source>
</reference>
<feature type="domain" description="D-serine dehydratase-like" evidence="1">
    <location>
        <begin position="144"/>
        <end position="259"/>
    </location>
</feature>
<evidence type="ECO:0000313" key="2">
    <source>
        <dbReference type="EMBL" id="CUA69049.1"/>
    </source>
</evidence>
<dbReference type="GO" id="GO:0008721">
    <property type="term" value="F:D-serine ammonia-lyase activity"/>
    <property type="evidence" value="ECO:0007669"/>
    <property type="project" value="TreeGrafter"/>
</dbReference>
<dbReference type="Pfam" id="PF14031">
    <property type="entry name" value="D-ser_dehydrat"/>
    <property type="match status" value="1"/>
</dbReference>
<name>A0A0K6FST8_9AGAM</name>
<proteinExistence type="predicted"/>
<accession>A0A0K6FST8</accession>
<dbReference type="AlphaFoldDB" id="A0A0K6FST8"/>
<dbReference type="Gene3D" id="2.40.37.20">
    <property type="entry name" value="D-serine dehydratase-like domain"/>
    <property type="match status" value="1"/>
</dbReference>
<keyword evidence="3" id="KW-1185">Reference proteome</keyword>
<dbReference type="SMART" id="SM01119">
    <property type="entry name" value="D-ser_dehydrat"/>
    <property type="match status" value="1"/>
</dbReference>